<protein>
    <recommendedName>
        <fullName evidence="4">Transmembrane protein</fullName>
    </recommendedName>
</protein>
<dbReference type="AlphaFoldDB" id="A0A9E4N5U2"/>
<gene>
    <name evidence="2" type="ORF">JAZ07_16815</name>
</gene>
<sequence>MNSPTQDQQRNLKREVTLTVGVYALQAASFLFVITLLIGVIINYVKRDDVRGTWLESHFRWQIRTFWFVLLWSIIGFITTVILIGYVILFINAVWLIYRIAKGWLSLQDEKGLYPENDVDTNR</sequence>
<proteinExistence type="predicted"/>
<feature type="transmembrane region" description="Helical" evidence="1">
    <location>
        <begin position="20"/>
        <end position="45"/>
    </location>
</feature>
<reference evidence="2" key="1">
    <citation type="journal article" date="2021" name="Proc. Natl. Acad. Sci. U.S.A.">
        <title>Global biogeography of chemosynthetic symbionts reveals both localized and globally distributed symbiont groups. .</title>
        <authorList>
            <person name="Osvatic J.T."/>
            <person name="Wilkins L.G.E."/>
            <person name="Leibrecht L."/>
            <person name="Leray M."/>
            <person name="Zauner S."/>
            <person name="Polzin J."/>
            <person name="Camacho Y."/>
            <person name="Gros O."/>
            <person name="van Gils J.A."/>
            <person name="Eisen J.A."/>
            <person name="Petersen J.M."/>
            <person name="Yuen B."/>
        </authorList>
    </citation>
    <scope>NUCLEOTIDE SEQUENCE</scope>
    <source>
        <strain evidence="2">MAGclacostrist064TRANS</strain>
    </source>
</reference>
<evidence type="ECO:0000256" key="1">
    <source>
        <dbReference type="SAM" id="Phobius"/>
    </source>
</evidence>
<evidence type="ECO:0000313" key="3">
    <source>
        <dbReference type="Proteomes" id="UP000886667"/>
    </source>
</evidence>
<evidence type="ECO:0008006" key="4">
    <source>
        <dbReference type="Google" id="ProtNLM"/>
    </source>
</evidence>
<dbReference type="EMBL" id="JAEPCM010000604">
    <property type="protein sequence ID" value="MCG7948007.1"/>
    <property type="molecule type" value="Genomic_DNA"/>
</dbReference>
<organism evidence="2 3">
    <name type="scientific">Candidatus Thiodiazotropha taylori</name>
    <dbReference type="NCBI Taxonomy" id="2792791"/>
    <lineage>
        <taxon>Bacteria</taxon>
        <taxon>Pseudomonadati</taxon>
        <taxon>Pseudomonadota</taxon>
        <taxon>Gammaproteobacteria</taxon>
        <taxon>Chromatiales</taxon>
        <taxon>Sedimenticolaceae</taxon>
        <taxon>Candidatus Thiodiazotropha</taxon>
    </lineage>
</organism>
<dbReference type="Proteomes" id="UP000886667">
    <property type="component" value="Unassembled WGS sequence"/>
</dbReference>
<comment type="caution">
    <text evidence="2">The sequence shown here is derived from an EMBL/GenBank/DDBJ whole genome shotgun (WGS) entry which is preliminary data.</text>
</comment>
<name>A0A9E4N5U2_9GAMM</name>
<accession>A0A9E4N5U2</accession>
<evidence type="ECO:0000313" key="2">
    <source>
        <dbReference type="EMBL" id="MCG7948007.1"/>
    </source>
</evidence>
<keyword evidence="1" id="KW-0472">Membrane</keyword>
<keyword evidence="1" id="KW-0812">Transmembrane</keyword>
<feature type="transmembrane region" description="Helical" evidence="1">
    <location>
        <begin position="66"/>
        <end position="98"/>
    </location>
</feature>
<keyword evidence="1" id="KW-1133">Transmembrane helix</keyword>